<evidence type="ECO:0000313" key="9">
    <source>
        <dbReference type="EMBL" id="EWM25296.1"/>
    </source>
</evidence>
<evidence type="ECO:0000256" key="2">
    <source>
        <dbReference type="ARBA" id="ARBA00009370"/>
    </source>
</evidence>
<dbReference type="EMBL" id="AZIL01000947">
    <property type="protein sequence ID" value="EWM25296.1"/>
    <property type="molecule type" value="Genomic_DNA"/>
</dbReference>
<keyword evidence="6" id="KW-0472">Membrane</keyword>
<dbReference type="EC" id="3.4.21.-" evidence="6"/>
<dbReference type="InterPro" id="IPR000223">
    <property type="entry name" value="Pept_S26A_signal_pept_1"/>
</dbReference>
<feature type="signal peptide" evidence="7">
    <location>
        <begin position="1"/>
        <end position="24"/>
    </location>
</feature>
<dbReference type="PROSITE" id="PS00760">
    <property type="entry name" value="SPASE_I_2"/>
    <property type="match status" value="1"/>
</dbReference>
<dbReference type="Pfam" id="PF10502">
    <property type="entry name" value="Peptidase_S26"/>
    <property type="match status" value="1"/>
</dbReference>
<dbReference type="CDD" id="cd06530">
    <property type="entry name" value="S26_SPase_I"/>
    <property type="match status" value="1"/>
</dbReference>
<dbReference type="Proteomes" id="UP000019335">
    <property type="component" value="Chromosome 11"/>
</dbReference>
<sequence>MAFRYAACFLLTIAFIIILSPVFAFKSSLCTRGLSSYVAVGRLCPKSSITSLSNGNGRRPPFPPSRTIFPPLFASDSGNSGEGKEEEEGGAEEGSLLDKAKSFFSDPENRKDTTLFVTSFLISLGIRAFIVEPRYIPSLSMYPTFLVGDQLAVEKVTKTYKNYERGDVVVFNPTQGYQEYVSRDPYITDKSRINEALIKRIIAKGGDVVEVKDGQLFVNGVAQEEKYIAEGPAYVWGPRRVPDGMYMVLGDNRNHSLDSHIWGFLPKENIIGRAICKYWPPWRLGHCGHTHTKKAILMRMDDWKQAQQRTRDEIATRTVGVPKACLHA</sequence>
<dbReference type="NCBIfam" id="TIGR02227">
    <property type="entry name" value="sigpep_I_bact"/>
    <property type="match status" value="1"/>
</dbReference>
<dbReference type="PRINTS" id="PR00727">
    <property type="entry name" value="LEADERPTASE"/>
</dbReference>
<dbReference type="PANTHER" id="PTHR43390:SF1">
    <property type="entry name" value="CHLOROPLAST PROCESSING PEPTIDASE"/>
    <property type="match status" value="1"/>
</dbReference>
<evidence type="ECO:0000259" key="8">
    <source>
        <dbReference type="Pfam" id="PF10502"/>
    </source>
</evidence>
<dbReference type="InterPro" id="IPR036286">
    <property type="entry name" value="LexA/Signal_pep-like_sf"/>
</dbReference>
<evidence type="ECO:0000256" key="5">
    <source>
        <dbReference type="PIRSR" id="PIRSR600223-1"/>
    </source>
</evidence>
<feature type="active site" evidence="5">
    <location>
        <position position="140"/>
    </location>
</feature>
<dbReference type="PANTHER" id="PTHR43390">
    <property type="entry name" value="SIGNAL PEPTIDASE I"/>
    <property type="match status" value="1"/>
</dbReference>
<keyword evidence="3 6" id="KW-0645">Protease</keyword>
<dbReference type="InterPro" id="IPR019758">
    <property type="entry name" value="Pept_S26A_signal_pept_1_CS"/>
</dbReference>
<feature type="chain" id="PRO_5004901241" description="Mitochondrial inner membrane protease subunit" evidence="7">
    <location>
        <begin position="25"/>
        <end position="328"/>
    </location>
</feature>
<proteinExistence type="inferred from homology"/>
<dbReference type="AlphaFoldDB" id="W7TXA9"/>
<accession>W7TXA9</accession>
<dbReference type="InterPro" id="IPR019533">
    <property type="entry name" value="Peptidase_S26"/>
</dbReference>
<dbReference type="GO" id="GO:0006465">
    <property type="term" value="P:signal peptide processing"/>
    <property type="evidence" value="ECO:0007669"/>
    <property type="project" value="InterPro"/>
</dbReference>
<dbReference type="SUPFAM" id="SSF51306">
    <property type="entry name" value="LexA/Signal peptidase"/>
    <property type="match status" value="1"/>
</dbReference>
<dbReference type="PROSITE" id="PS00501">
    <property type="entry name" value="SPASE_I_1"/>
    <property type="match status" value="1"/>
</dbReference>
<dbReference type="GO" id="GO:0004252">
    <property type="term" value="F:serine-type endopeptidase activity"/>
    <property type="evidence" value="ECO:0007669"/>
    <property type="project" value="InterPro"/>
</dbReference>
<dbReference type="PROSITE" id="PS00761">
    <property type="entry name" value="SPASE_I_3"/>
    <property type="match status" value="1"/>
</dbReference>
<comment type="caution">
    <text evidence="9">The sequence shown here is derived from an EMBL/GenBank/DDBJ whole genome shotgun (WGS) entry which is preliminary data.</text>
</comment>
<keyword evidence="6" id="KW-0999">Mitochondrion inner membrane</keyword>
<dbReference type="Gene3D" id="2.10.109.10">
    <property type="entry name" value="Umud Fragment, subunit A"/>
    <property type="match status" value="1"/>
</dbReference>
<evidence type="ECO:0000256" key="4">
    <source>
        <dbReference type="ARBA" id="ARBA00022801"/>
    </source>
</evidence>
<feature type="domain" description="Peptidase S26" evidence="8">
    <location>
        <begin position="115"/>
        <end position="279"/>
    </location>
</feature>
<keyword evidence="6" id="KW-0496">Mitochondrion</keyword>
<evidence type="ECO:0000256" key="1">
    <source>
        <dbReference type="ARBA" id="ARBA00000677"/>
    </source>
</evidence>
<dbReference type="GO" id="GO:0005743">
    <property type="term" value="C:mitochondrial inner membrane"/>
    <property type="evidence" value="ECO:0007669"/>
    <property type="project" value="UniProtKB-SubCell"/>
</dbReference>
<dbReference type="GO" id="GO:0009003">
    <property type="term" value="F:signal peptidase activity"/>
    <property type="evidence" value="ECO:0007669"/>
    <property type="project" value="UniProtKB-EC"/>
</dbReference>
<comment type="similarity">
    <text evidence="2 6">Belongs to the peptidase S26 family.</text>
</comment>
<evidence type="ECO:0000256" key="3">
    <source>
        <dbReference type="ARBA" id="ARBA00022670"/>
    </source>
</evidence>
<reference evidence="9 10" key="1">
    <citation type="journal article" date="2014" name="Mol. Plant">
        <title>Chromosome Scale Genome Assembly and Transcriptome Profiling of Nannochloropsis gaditana in Nitrogen Depletion.</title>
        <authorList>
            <person name="Corteggiani Carpinelli E."/>
            <person name="Telatin A."/>
            <person name="Vitulo N."/>
            <person name="Forcato C."/>
            <person name="D'Angelo M."/>
            <person name="Schiavon R."/>
            <person name="Vezzi A."/>
            <person name="Giacometti G.M."/>
            <person name="Morosinotto T."/>
            <person name="Valle G."/>
        </authorList>
    </citation>
    <scope>NUCLEOTIDE SEQUENCE [LARGE SCALE GENOMIC DNA]</scope>
    <source>
        <strain evidence="9 10">B-31</strain>
    </source>
</reference>
<dbReference type="OrthoDB" id="308440at2759"/>
<organism evidence="9 10">
    <name type="scientific">Nannochloropsis gaditana</name>
    <dbReference type="NCBI Taxonomy" id="72520"/>
    <lineage>
        <taxon>Eukaryota</taxon>
        <taxon>Sar</taxon>
        <taxon>Stramenopiles</taxon>
        <taxon>Ochrophyta</taxon>
        <taxon>Eustigmatophyceae</taxon>
        <taxon>Eustigmatales</taxon>
        <taxon>Monodopsidaceae</taxon>
        <taxon>Nannochloropsis</taxon>
    </lineage>
</organism>
<protein>
    <recommendedName>
        <fullName evidence="6">Mitochondrial inner membrane protease subunit</fullName>
        <ecNumber evidence="6">3.4.21.-</ecNumber>
    </recommendedName>
</protein>
<evidence type="ECO:0000256" key="6">
    <source>
        <dbReference type="RuleBase" id="RU362041"/>
    </source>
</evidence>
<keyword evidence="4 6" id="KW-0378">Hydrolase</keyword>
<keyword evidence="7" id="KW-0732">Signal</keyword>
<keyword evidence="10" id="KW-1185">Reference proteome</keyword>
<dbReference type="InterPro" id="IPR019756">
    <property type="entry name" value="Pept_S26A_signal_pept_1_Ser-AS"/>
</dbReference>
<dbReference type="InterPro" id="IPR019757">
    <property type="entry name" value="Pept_S26A_signal_pept_1_Lys-AS"/>
</dbReference>
<comment type="catalytic activity">
    <reaction evidence="1">
        <text>Cleavage of hydrophobic, N-terminal signal or leader sequences from secreted and periplasmic proteins.</text>
        <dbReference type="EC" id="3.4.21.89"/>
    </reaction>
</comment>
<name>W7TXA9_9STRA</name>
<comment type="subcellular location">
    <subcellularLocation>
        <location evidence="6">Mitochondrion inner membrane</location>
    </subcellularLocation>
</comment>
<evidence type="ECO:0000256" key="7">
    <source>
        <dbReference type="SAM" id="SignalP"/>
    </source>
</evidence>
<feature type="active site" evidence="5">
    <location>
        <position position="199"/>
    </location>
</feature>
<evidence type="ECO:0000313" key="10">
    <source>
        <dbReference type="Proteomes" id="UP000019335"/>
    </source>
</evidence>
<gene>
    <name evidence="9" type="ORF">Naga_100240g5</name>
</gene>